<keyword evidence="8 11" id="KW-0067">ATP-binding</keyword>
<dbReference type="Pfam" id="PF04926">
    <property type="entry name" value="PAP_RNA-bind"/>
    <property type="match status" value="1"/>
</dbReference>
<dbReference type="GO" id="GO:0046872">
    <property type="term" value="F:metal ion binding"/>
    <property type="evidence" value="ECO:0007669"/>
    <property type="project" value="UniProtKB-KW"/>
</dbReference>
<dbReference type="STRING" id="796925.A0A137PIJ4"/>
<organism evidence="19 20">
    <name type="scientific">Conidiobolus coronatus (strain ATCC 28846 / CBS 209.66 / NRRL 28638)</name>
    <name type="common">Delacroixia coronata</name>
    <dbReference type="NCBI Taxonomy" id="796925"/>
    <lineage>
        <taxon>Eukaryota</taxon>
        <taxon>Fungi</taxon>
        <taxon>Fungi incertae sedis</taxon>
        <taxon>Zoopagomycota</taxon>
        <taxon>Entomophthoromycotina</taxon>
        <taxon>Entomophthoromycetes</taxon>
        <taxon>Entomophthorales</taxon>
        <taxon>Ancylistaceae</taxon>
        <taxon>Conidiobolus</taxon>
    </lineage>
</organism>
<gene>
    <name evidence="19" type="ORF">CONCODRAFT_80997</name>
</gene>
<dbReference type="Gene3D" id="1.10.1410.10">
    <property type="match status" value="1"/>
</dbReference>
<feature type="binding site" evidence="12">
    <location>
        <begin position="100"/>
        <end position="102"/>
    </location>
    <ligand>
        <name>ATP</name>
        <dbReference type="ChEBI" id="CHEBI:30616"/>
    </ligand>
</feature>
<evidence type="ECO:0000259" key="16">
    <source>
        <dbReference type="Pfam" id="PF04926"/>
    </source>
</evidence>
<dbReference type="SUPFAM" id="SSF81631">
    <property type="entry name" value="PAP/OAS1 substrate-binding domain"/>
    <property type="match status" value="1"/>
</dbReference>
<dbReference type="InterPro" id="IPR014492">
    <property type="entry name" value="PolyA_polymerase"/>
</dbReference>
<evidence type="ECO:0000256" key="3">
    <source>
        <dbReference type="ARBA" id="ARBA00010912"/>
    </source>
</evidence>
<dbReference type="Gene3D" id="3.30.460.10">
    <property type="entry name" value="Beta Polymerase, domain 2"/>
    <property type="match status" value="1"/>
</dbReference>
<keyword evidence="15" id="KW-0812">Transmembrane</keyword>
<keyword evidence="15" id="KW-1133">Transmembrane helix</keyword>
<dbReference type="Pfam" id="PF20750">
    <property type="entry name" value="PAP_NTPase"/>
    <property type="match status" value="1"/>
</dbReference>
<reference evidence="19 20" key="1">
    <citation type="journal article" date="2015" name="Genome Biol. Evol.">
        <title>Phylogenomic analyses indicate that early fungi evolved digesting cell walls of algal ancestors of land plants.</title>
        <authorList>
            <person name="Chang Y."/>
            <person name="Wang S."/>
            <person name="Sekimoto S."/>
            <person name="Aerts A.L."/>
            <person name="Choi C."/>
            <person name="Clum A."/>
            <person name="LaButti K.M."/>
            <person name="Lindquist E.A."/>
            <person name="Yee Ngan C."/>
            <person name="Ohm R.A."/>
            <person name="Salamov A.A."/>
            <person name="Grigoriev I.V."/>
            <person name="Spatafora J.W."/>
            <person name="Berbee M.L."/>
        </authorList>
    </citation>
    <scope>NUCLEOTIDE SEQUENCE [LARGE SCALE GENOMIC DNA]</scope>
    <source>
        <strain evidence="19 20">NRRL 28638</strain>
    </source>
</reference>
<dbReference type="SUPFAM" id="SSF55003">
    <property type="entry name" value="PAP/Archaeal CCA-adding enzyme, C-terminal domain"/>
    <property type="match status" value="1"/>
</dbReference>
<dbReference type="SUPFAM" id="SSF81301">
    <property type="entry name" value="Nucleotidyltransferase"/>
    <property type="match status" value="1"/>
</dbReference>
<comment type="catalytic activity">
    <reaction evidence="11">
        <text>RNA(n) + ATP = RNA(n)-3'-adenine ribonucleotide + diphosphate</text>
        <dbReference type="Rhea" id="RHEA:11332"/>
        <dbReference type="Rhea" id="RHEA-COMP:14527"/>
        <dbReference type="Rhea" id="RHEA-COMP:17347"/>
        <dbReference type="ChEBI" id="CHEBI:30616"/>
        <dbReference type="ChEBI" id="CHEBI:33019"/>
        <dbReference type="ChEBI" id="CHEBI:140395"/>
        <dbReference type="ChEBI" id="CHEBI:173115"/>
        <dbReference type="EC" id="2.7.7.19"/>
    </reaction>
</comment>
<dbReference type="GO" id="GO:0031123">
    <property type="term" value="P:RNA 3'-end processing"/>
    <property type="evidence" value="ECO:0007669"/>
    <property type="project" value="InterPro"/>
</dbReference>
<feature type="compositionally biased region" description="Basic residues" evidence="14">
    <location>
        <begin position="510"/>
        <end position="523"/>
    </location>
</feature>
<evidence type="ECO:0000256" key="15">
    <source>
        <dbReference type="SAM" id="Phobius"/>
    </source>
</evidence>
<evidence type="ECO:0000259" key="17">
    <source>
        <dbReference type="Pfam" id="PF04928"/>
    </source>
</evidence>
<dbReference type="InterPro" id="IPR007010">
    <property type="entry name" value="PolA_pol_RNA-bd_dom"/>
</dbReference>
<comment type="similarity">
    <text evidence="3 11">Belongs to the poly(A) polymerase family.</text>
</comment>
<dbReference type="AlphaFoldDB" id="A0A137PIJ4"/>
<keyword evidence="9 13" id="KW-0460">Magnesium</keyword>
<dbReference type="GO" id="GO:0006397">
    <property type="term" value="P:mRNA processing"/>
    <property type="evidence" value="ECO:0007669"/>
    <property type="project" value="UniProtKB-KW"/>
</dbReference>
<dbReference type="InterPro" id="IPR048840">
    <property type="entry name" value="PolA_pol_NTPase"/>
</dbReference>
<evidence type="ECO:0000256" key="10">
    <source>
        <dbReference type="ARBA" id="ARBA00023242"/>
    </source>
</evidence>
<feature type="binding site" evidence="12">
    <location>
        <position position="154"/>
    </location>
    <ligand>
        <name>ATP</name>
        <dbReference type="ChEBI" id="CHEBI:30616"/>
    </ligand>
</feature>
<evidence type="ECO:0000256" key="14">
    <source>
        <dbReference type="SAM" id="MobiDB-lite"/>
    </source>
</evidence>
<evidence type="ECO:0000256" key="13">
    <source>
        <dbReference type="PIRSR" id="PIRSR018425-2"/>
    </source>
</evidence>
<evidence type="ECO:0000259" key="18">
    <source>
        <dbReference type="Pfam" id="PF20750"/>
    </source>
</evidence>
<dbReference type="PIRSF" id="PIRSF018425">
    <property type="entry name" value="PolyA_polymerase"/>
    <property type="match status" value="1"/>
</dbReference>
<dbReference type="InterPro" id="IPR007012">
    <property type="entry name" value="PolA_pol_cen_dom"/>
</dbReference>
<keyword evidence="4 11" id="KW-0507">mRNA processing</keyword>
<comment type="subcellular location">
    <subcellularLocation>
        <location evidence="2 11">Nucleus</location>
    </subcellularLocation>
</comment>
<feature type="binding site" evidence="13">
    <location>
        <position position="102"/>
    </location>
    <ligand>
        <name>Mg(2+)</name>
        <dbReference type="ChEBI" id="CHEBI:18420"/>
        <label>1</label>
        <note>catalytic</note>
    </ligand>
</feature>
<dbReference type="Pfam" id="PF04928">
    <property type="entry name" value="PAP_central"/>
    <property type="match status" value="1"/>
</dbReference>
<feature type="binding site" evidence="12">
    <location>
        <position position="96"/>
    </location>
    <ligand>
        <name>ATP</name>
        <dbReference type="ChEBI" id="CHEBI:30616"/>
    </ligand>
</feature>
<evidence type="ECO:0000256" key="6">
    <source>
        <dbReference type="ARBA" id="ARBA00022723"/>
    </source>
</evidence>
<feature type="region of interest" description="Disordered" evidence="14">
    <location>
        <begin position="500"/>
        <end position="533"/>
    </location>
</feature>
<feature type="transmembrane region" description="Helical" evidence="15">
    <location>
        <begin position="222"/>
        <end position="241"/>
    </location>
</feature>
<feature type="binding site" evidence="12">
    <location>
        <begin position="87"/>
        <end position="89"/>
    </location>
    <ligand>
        <name>ATP</name>
        <dbReference type="ChEBI" id="CHEBI:30616"/>
    </ligand>
</feature>
<evidence type="ECO:0000256" key="4">
    <source>
        <dbReference type="ARBA" id="ARBA00022664"/>
    </source>
</evidence>
<dbReference type="OrthoDB" id="412748at2759"/>
<dbReference type="InterPro" id="IPR011068">
    <property type="entry name" value="NuclTrfase_I-like_C"/>
</dbReference>
<name>A0A137PIJ4_CONC2</name>
<dbReference type="PANTHER" id="PTHR10682:SF10">
    <property type="entry name" value="POLYNUCLEOTIDE ADENYLYLTRANSFERASE"/>
    <property type="match status" value="1"/>
</dbReference>
<keyword evidence="7 11" id="KW-0547">Nucleotide-binding</keyword>
<dbReference type="Gene3D" id="3.30.70.590">
    <property type="entry name" value="Poly(A) polymerase predicted RNA binding domain"/>
    <property type="match status" value="2"/>
</dbReference>
<keyword evidence="15" id="KW-0472">Membrane</keyword>
<dbReference type="GO" id="GO:0005524">
    <property type="term" value="F:ATP binding"/>
    <property type="evidence" value="ECO:0007669"/>
    <property type="project" value="UniProtKB-UniRule"/>
</dbReference>
<evidence type="ECO:0000256" key="9">
    <source>
        <dbReference type="ARBA" id="ARBA00022842"/>
    </source>
</evidence>
<feature type="binding site" evidence="12">
    <location>
        <begin position="233"/>
        <end position="234"/>
    </location>
    <ligand>
        <name>ATP</name>
        <dbReference type="ChEBI" id="CHEBI:30616"/>
    </ligand>
</feature>
<dbReference type="CDD" id="cd05402">
    <property type="entry name" value="NT_PAP_TUTase"/>
    <property type="match status" value="1"/>
</dbReference>
<dbReference type="EMBL" id="KQ964420">
    <property type="protein sequence ID" value="KXN74824.1"/>
    <property type="molecule type" value="Genomic_DNA"/>
</dbReference>
<feature type="domain" description="Poly(A) polymerase central" evidence="17">
    <location>
        <begin position="207"/>
        <end position="351"/>
    </location>
</feature>
<protein>
    <recommendedName>
        <fullName evidence="11">Poly(A) polymerase</fullName>
        <ecNumber evidence="11">2.7.7.19</ecNumber>
    </recommendedName>
</protein>
<keyword evidence="5 11" id="KW-0808">Transferase</keyword>
<feature type="domain" description="Poly(A) polymerase nucleotidyltransferase" evidence="18">
    <location>
        <begin position="8"/>
        <end position="201"/>
    </location>
</feature>
<feature type="domain" description="Poly(A) polymerase RNA-binding" evidence="16">
    <location>
        <begin position="353"/>
        <end position="511"/>
    </location>
</feature>
<keyword evidence="20" id="KW-1185">Reference proteome</keyword>
<dbReference type="GO" id="GO:0005634">
    <property type="term" value="C:nucleus"/>
    <property type="evidence" value="ECO:0007669"/>
    <property type="project" value="UniProtKB-SubCell"/>
</dbReference>
<evidence type="ECO:0000256" key="5">
    <source>
        <dbReference type="ARBA" id="ARBA00022679"/>
    </source>
</evidence>
<sequence>MSIFRQYGPTPPISLALPTPAELEQAEVLLQTLKDLGLFESPEESRKREIVLGRLDQLVKKFVYETSLKHNLPVSIAKETGGKIFTFGSYRLGVHTAGADIDTLCVVPSHVTREDFFTVMVEILNNEPDVKEVTGVEEAYVPLITLTFDGIEIDLLFGKVELPSVPESLDLCNDNLLKNLDDKNIRSLNGSRVTDEILRLVPDVQAFRITLRCIKLWAKRRAVYANIVGYLGGVAWAMLVARICQLFPNATSSSLVHKFFKVFSKWKWPEPVLLKPLEDGNLNLKVWNPKQNPSDKAHRMPIITPAYPSMCSTHNVSESTLTIMTEELARGFAIVENIMNGDGKWLTLFEKSDFFFKYKYYLTVNIFSTSQAIHLKWHGMVESRLRHLVGKLEVIDSIKLVHPYIKGFEEEHECSKNTPPNSDGNSEPIKLWSTVFYMGILLETEKLNKGPGESKEGPKKMDISIPTNNFMSIVQTMDGYDVKNMKINIRMLKSSQLPDSLFSEDELKDRKRKSKSSGGKSKKSKVEAVTPSN</sequence>
<dbReference type="FunFam" id="1.10.1410.10:FF:000001">
    <property type="entry name" value="Putative poly(A) polymerase gamma"/>
    <property type="match status" value="1"/>
</dbReference>
<dbReference type="PANTHER" id="PTHR10682">
    <property type="entry name" value="POLY A POLYMERASE"/>
    <property type="match status" value="1"/>
</dbReference>
<feature type="binding site" evidence="13">
    <location>
        <position position="100"/>
    </location>
    <ligand>
        <name>Mg(2+)</name>
        <dbReference type="ChEBI" id="CHEBI:18420"/>
        <label>1</label>
        <note>catalytic</note>
    </ligand>
</feature>
<evidence type="ECO:0000256" key="7">
    <source>
        <dbReference type="ARBA" id="ARBA00022741"/>
    </source>
</evidence>
<dbReference type="GO" id="GO:1990817">
    <property type="term" value="F:poly(A) RNA polymerase activity"/>
    <property type="evidence" value="ECO:0007669"/>
    <property type="project" value="UniProtKB-UniRule"/>
</dbReference>
<evidence type="ECO:0000256" key="11">
    <source>
        <dbReference type="PIRNR" id="PIRNR018425"/>
    </source>
</evidence>
<feature type="binding site" evidence="12">
    <location>
        <position position="215"/>
    </location>
    <ligand>
        <name>ATP</name>
        <dbReference type="ChEBI" id="CHEBI:30616"/>
    </ligand>
</feature>
<evidence type="ECO:0000256" key="8">
    <source>
        <dbReference type="ARBA" id="ARBA00022840"/>
    </source>
</evidence>
<dbReference type="Proteomes" id="UP000070444">
    <property type="component" value="Unassembled WGS sequence"/>
</dbReference>
<feature type="binding site" evidence="13">
    <location>
        <position position="100"/>
    </location>
    <ligand>
        <name>Mg(2+)</name>
        <dbReference type="ChEBI" id="CHEBI:18420"/>
        <label>2</label>
        <note>catalytic</note>
    </ligand>
</feature>
<feature type="binding site" evidence="13">
    <location>
        <position position="154"/>
    </location>
    <ligand>
        <name>Mg(2+)</name>
        <dbReference type="ChEBI" id="CHEBI:18420"/>
        <label>2</label>
        <note>catalytic</note>
    </ligand>
</feature>
<comment type="cofactor">
    <cofactor evidence="1">
        <name>Mn(2+)</name>
        <dbReference type="ChEBI" id="CHEBI:29035"/>
    </cofactor>
</comment>
<proteinExistence type="inferred from homology"/>
<comment type="cofactor">
    <cofactor evidence="13">
        <name>Mg(2+)</name>
        <dbReference type="ChEBI" id="CHEBI:18420"/>
    </cofactor>
    <text evidence="13">Binds 2 magnesium ions. Also active with manganese.</text>
</comment>
<evidence type="ECO:0000313" key="19">
    <source>
        <dbReference type="EMBL" id="KXN74824.1"/>
    </source>
</evidence>
<dbReference type="InterPro" id="IPR043519">
    <property type="entry name" value="NT_sf"/>
</dbReference>
<feature type="binding site" evidence="13">
    <location>
        <position position="102"/>
    </location>
    <ligand>
        <name>Mg(2+)</name>
        <dbReference type="ChEBI" id="CHEBI:18420"/>
        <label>2</label>
        <note>catalytic</note>
    </ligand>
</feature>
<evidence type="ECO:0000256" key="1">
    <source>
        <dbReference type="ARBA" id="ARBA00001936"/>
    </source>
</evidence>
<keyword evidence="10 11" id="KW-0539">Nucleus</keyword>
<evidence type="ECO:0000256" key="2">
    <source>
        <dbReference type="ARBA" id="ARBA00004123"/>
    </source>
</evidence>
<dbReference type="FunFam" id="3.30.460.10:FF:000002">
    <property type="entry name" value="Poly(A) polymerase alpha, putative"/>
    <property type="match status" value="1"/>
</dbReference>
<dbReference type="GO" id="GO:0003723">
    <property type="term" value="F:RNA binding"/>
    <property type="evidence" value="ECO:0007669"/>
    <property type="project" value="UniProtKB-UniRule"/>
</dbReference>
<dbReference type="EC" id="2.7.7.19" evidence="11"/>
<accession>A0A137PIJ4</accession>
<dbReference type="OMA" id="PAYPAMC"/>
<comment type="function">
    <text evidence="11">Polymerase that creates the 3'-poly(A) tail of mRNA's.</text>
</comment>
<feature type="binding site" evidence="12">
    <location>
        <position position="224"/>
    </location>
    <ligand>
        <name>ATP</name>
        <dbReference type="ChEBI" id="CHEBI:30616"/>
    </ligand>
</feature>
<evidence type="ECO:0000313" key="20">
    <source>
        <dbReference type="Proteomes" id="UP000070444"/>
    </source>
</evidence>
<keyword evidence="6 13" id="KW-0479">Metal-binding</keyword>
<evidence type="ECO:0000256" key="12">
    <source>
        <dbReference type="PIRSR" id="PIRSR018425-1"/>
    </source>
</evidence>